<evidence type="ECO:0000313" key="3">
    <source>
        <dbReference type="Proteomes" id="UP001141552"/>
    </source>
</evidence>
<proteinExistence type="predicted"/>
<dbReference type="EMBL" id="JAKUCV010001534">
    <property type="protein sequence ID" value="KAJ4845942.1"/>
    <property type="molecule type" value="Genomic_DNA"/>
</dbReference>
<evidence type="ECO:0000313" key="2">
    <source>
        <dbReference type="EMBL" id="KAJ4845942.1"/>
    </source>
</evidence>
<name>A0A9Q0JM27_9ROSI</name>
<feature type="domain" description="Zinc knuckle CX2CX4HX4C" evidence="1">
    <location>
        <begin position="44"/>
        <end position="74"/>
    </location>
</feature>
<organism evidence="2 3">
    <name type="scientific">Turnera subulata</name>
    <dbReference type="NCBI Taxonomy" id="218843"/>
    <lineage>
        <taxon>Eukaryota</taxon>
        <taxon>Viridiplantae</taxon>
        <taxon>Streptophyta</taxon>
        <taxon>Embryophyta</taxon>
        <taxon>Tracheophyta</taxon>
        <taxon>Spermatophyta</taxon>
        <taxon>Magnoliopsida</taxon>
        <taxon>eudicotyledons</taxon>
        <taxon>Gunneridae</taxon>
        <taxon>Pentapetalae</taxon>
        <taxon>rosids</taxon>
        <taxon>fabids</taxon>
        <taxon>Malpighiales</taxon>
        <taxon>Passifloraceae</taxon>
        <taxon>Turnera</taxon>
    </lineage>
</organism>
<dbReference type="InterPro" id="IPR025836">
    <property type="entry name" value="Zn_knuckle_CX2CX4HX4C"/>
</dbReference>
<comment type="caution">
    <text evidence="2">The sequence shown here is derived from an EMBL/GenBank/DDBJ whole genome shotgun (WGS) entry which is preliminary data.</text>
</comment>
<dbReference type="Pfam" id="PF14392">
    <property type="entry name" value="zf-CCHC_4"/>
    <property type="match status" value="1"/>
</dbReference>
<protein>
    <recommendedName>
        <fullName evidence="1">Zinc knuckle CX2CX4HX4C domain-containing protein</fullName>
    </recommendedName>
</protein>
<accession>A0A9Q0JM27</accession>
<keyword evidence="3" id="KW-1185">Reference proteome</keyword>
<evidence type="ECO:0000259" key="1">
    <source>
        <dbReference type="Pfam" id="PF14392"/>
    </source>
</evidence>
<gene>
    <name evidence="2" type="ORF">Tsubulata_028223</name>
</gene>
<reference evidence="2" key="2">
    <citation type="journal article" date="2023" name="Plants (Basel)">
        <title>Annotation of the Turnera subulata (Passifloraceae) Draft Genome Reveals the S-Locus Evolved after the Divergence of Turneroideae from Passifloroideae in a Stepwise Manner.</title>
        <authorList>
            <person name="Henning P.M."/>
            <person name="Roalson E.H."/>
            <person name="Mir W."/>
            <person name="McCubbin A.G."/>
            <person name="Shore J.S."/>
        </authorList>
    </citation>
    <scope>NUCLEOTIDE SEQUENCE</scope>
    <source>
        <strain evidence="2">F60SS</strain>
    </source>
</reference>
<dbReference type="AlphaFoldDB" id="A0A9Q0JM27"/>
<reference evidence="2" key="1">
    <citation type="submission" date="2022-02" db="EMBL/GenBank/DDBJ databases">
        <authorList>
            <person name="Henning P.M."/>
            <person name="McCubbin A.G."/>
            <person name="Shore J.S."/>
        </authorList>
    </citation>
    <scope>NUCLEOTIDE SEQUENCE</scope>
    <source>
        <strain evidence="2">F60SS</strain>
        <tissue evidence="2">Leaves</tissue>
    </source>
</reference>
<dbReference type="Proteomes" id="UP001141552">
    <property type="component" value="Unassembled WGS sequence"/>
</dbReference>
<dbReference type="OrthoDB" id="1748241at2759"/>
<sequence length="94" mass="11083">MGSLFAEYNGLEEHVWLAWLHSYECEGEIGLPLIPRVLVEDLVGNMVWIRFKYEKFTDFCYRCGRIDHTVQTCKERARVDEGVEKWHPIVLGPR</sequence>